<reference evidence="1" key="1">
    <citation type="submission" date="2016-01" db="EMBL/GenBank/DDBJ databases">
        <authorList>
            <person name="Peeters C."/>
        </authorList>
    </citation>
    <scope>NUCLEOTIDE SEQUENCE</scope>
    <source>
        <strain evidence="1">LMG 29322</strain>
    </source>
</reference>
<dbReference type="EMBL" id="FCOA02000002">
    <property type="protein sequence ID" value="SAK44540.1"/>
    <property type="molecule type" value="Genomic_DNA"/>
</dbReference>
<keyword evidence="2" id="KW-1185">Reference proteome</keyword>
<name>A0A157ZGA6_9BURK</name>
<evidence type="ECO:0000313" key="1">
    <source>
        <dbReference type="EMBL" id="SAK44540.1"/>
    </source>
</evidence>
<accession>A0A157ZGA6</accession>
<protein>
    <submittedName>
        <fullName evidence="1">Uncharacterized protein</fullName>
    </submittedName>
</protein>
<comment type="caution">
    <text evidence="1">The sequence shown here is derived from an EMBL/GenBank/DDBJ whole genome shotgun (WGS) entry which is preliminary data.</text>
</comment>
<evidence type="ECO:0000313" key="2">
    <source>
        <dbReference type="Proteomes" id="UP000054851"/>
    </source>
</evidence>
<dbReference type="Proteomes" id="UP000054851">
    <property type="component" value="Unassembled WGS sequence"/>
</dbReference>
<gene>
    <name evidence="1" type="ORF">AWB79_00840</name>
</gene>
<organism evidence="1 2">
    <name type="scientific">Caballeronia hypogeia</name>
    <dbReference type="NCBI Taxonomy" id="1777140"/>
    <lineage>
        <taxon>Bacteria</taxon>
        <taxon>Pseudomonadati</taxon>
        <taxon>Pseudomonadota</taxon>
        <taxon>Betaproteobacteria</taxon>
        <taxon>Burkholderiales</taxon>
        <taxon>Burkholderiaceae</taxon>
        <taxon>Caballeronia</taxon>
    </lineage>
</organism>
<proteinExistence type="predicted"/>
<dbReference type="AlphaFoldDB" id="A0A157ZGA6"/>
<dbReference type="RefSeq" id="WP_198398963.1">
    <property type="nucleotide sequence ID" value="NZ_FCOA02000002.1"/>
</dbReference>
<sequence length="55" mass="5511">MNAISISIVAIVITAALAAIAPVTRYTQHEVAVLSAHAASARPRIQPGAGSGMSV</sequence>